<keyword evidence="12" id="KW-1185">Reference proteome</keyword>
<dbReference type="PANTHER" id="PTHR39342">
    <property type="entry name" value="UPF0283 MEMBRANE PROTEIN YCJF"/>
    <property type="match status" value="1"/>
</dbReference>
<keyword evidence="6 8" id="KW-1133">Transmembrane helix</keyword>
<dbReference type="EMBL" id="JAWRCO010000001">
    <property type="protein sequence ID" value="MDW6004107.1"/>
    <property type="molecule type" value="Genomic_DNA"/>
</dbReference>
<name>A0A1Y6IN60_9VIBR</name>
<evidence type="ECO:0000313" key="11">
    <source>
        <dbReference type="Proteomes" id="UP000196125"/>
    </source>
</evidence>
<dbReference type="GO" id="GO:0005886">
    <property type="term" value="C:plasma membrane"/>
    <property type="evidence" value="ECO:0007669"/>
    <property type="project" value="UniProtKB-SubCell"/>
</dbReference>
<evidence type="ECO:0000256" key="6">
    <source>
        <dbReference type="ARBA" id="ARBA00022989"/>
    </source>
</evidence>
<reference evidence="10 11" key="1">
    <citation type="submission" date="2017-05" db="EMBL/GenBank/DDBJ databases">
        <authorList>
            <person name="Song R."/>
            <person name="Chenine A.L."/>
            <person name="Ruprecht R.M."/>
        </authorList>
    </citation>
    <scope>NUCLEOTIDE SEQUENCE [LARGE SCALE GENOMIC DNA]</scope>
    <source>
        <strain evidence="10 11">CECT 7927</strain>
    </source>
</reference>
<sequence>MSRYQPKRVFKQELESSDEKTSALLANQQFHDETFLPAESGTTSGSEASEYTPADLAAVIRPKGKTRWFRRLTGCTFVGLVGWQAVDTVISAYQAGEWLTLGWTALLTALGCAGISGLFKEFLTLRSLRKHFSRQSEAEVLIQSQSVGQATELCRKIIDGAASHQSLSQPHIEPQHIAEWEKHLNSAYNDREILDLFDLFVLKHLDEKAIQLISRYATESAALVAVSPLAVTDMLLVAWRNLSMINRLSDLYGVRLGYWSRIRLLRTMFVNMAAAGASEIAIDAGTDLLSAGLAGKISARAGQGVGVGILTARLGLQAVTLLRPLPWVPERKAKLTSVRKAVVSRVLGLIKS</sequence>
<feature type="transmembrane region" description="Helical" evidence="8">
    <location>
        <begin position="98"/>
        <end position="119"/>
    </location>
</feature>
<dbReference type="Pfam" id="PF05128">
    <property type="entry name" value="DUF697"/>
    <property type="match status" value="1"/>
</dbReference>
<dbReference type="Proteomes" id="UP001283366">
    <property type="component" value="Unassembled WGS sequence"/>
</dbReference>
<evidence type="ECO:0000256" key="1">
    <source>
        <dbReference type="ARBA" id="ARBA00004429"/>
    </source>
</evidence>
<dbReference type="OrthoDB" id="958025at2"/>
<comment type="similarity">
    <text evidence="2">Belongs to the UPF0283 family.</text>
</comment>
<evidence type="ECO:0000256" key="2">
    <source>
        <dbReference type="ARBA" id="ARBA00008255"/>
    </source>
</evidence>
<protein>
    <submittedName>
        <fullName evidence="9">TIGR01620 family protein</fullName>
    </submittedName>
</protein>
<evidence type="ECO:0000256" key="5">
    <source>
        <dbReference type="ARBA" id="ARBA00022692"/>
    </source>
</evidence>
<keyword evidence="5 8" id="KW-0812">Transmembrane</keyword>
<proteinExistence type="inferred from homology"/>
<evidence type="ECO:0000256" key="8">
    <source>
        <dbReference type="SAM" id="Phobius"/>
    </source>
</evidence>
<evidence type="ECO:0000313" key="12">
    <source>
        <dbReference type="Proteomes" id="UP001283366"/>
    </source>
</evidence>
<evidence type="ECO:0000256" key="4">
    <source>
        <dbReference type="ARBA" id="ARBA00022519"/>
    </source>
</evidence>
<dbReference type="RefSeq" id="WP_087479155.1">
    <property type="nucleotide sequence ID" value="NZ_AP024883.1"/>
</dbReference>
<evidence type="ECO:0000256" key="7">
    <source>
        <dbReference type="ARBA" id="ARBA00023136"/>
    </source>
</evidence>
<comment type="subcellular location">
    <subcellularLocation>
        <location evidence="1">Cell inner membrane</location>
        <topology evidence="1">Multi-pass membrane protein</topology>
    </subcellularLocation>
</comment>
<dbReference type="EMBL" id="FXXI01000001">
    <property type="protein sequence ID" value="SMR99095.1"/>
    <property type="molecule type" value="Genomic_DNA"/>
</dbReference>
<accession>A0A1Y6IN60</accession>
<feature type="transmembrane region" description="Helical" evidence="8">
    <location>
        <begin position="68"/>
        <end position="86"/>
    </location>
</feature>
<dbReference type="AlphaFoldDB" id="A0A1Y6IN60"/>
<dbReference type="PANTHER" id="PTHR39342:SF1">
    <property type="entry name" value="UPF0283 MEMBRANE PROTEIN YCJF"/>
    <property type="match status" value="1"/>
</dbReference>
<keyword evidence="7 8" id="KW-0472">Membrane</keyword>
<reference evidence="9 12" key="2">
    <citation type="submission" date="2023-11" db="EMBL/GenBank/DDBJ databases">
        <title>Plant-associative lifestyle of Vibrio porteresiae and its evolutionary dynamics.</title>
        <authorList>
            <person name="Rameshkumar N."/>
            <person name="Kirti K."/>
        </authorList>
    </citation>
    <scope>NUCLEOTIDE SEQUENCE [LARGE SCALE GENOMIC DNA]</scope>
    <source>
        <strain evidence="9 12">MSSRF38</strain>
    </source>
</reference>
<dbReference type="NCBIfam" id="TIGR01620">
    <property type="entry name" value="hyp_HI0043"/>
    <property type="match status" value="1"/>
</dbReference>
<dbReference type="Proteomes" id="UP000196125">
    <property type="component" value="Unassembled WGS sequence"/>
</dbReference>
<gene>
    <name evidence="9" type="ORF">SBX37_14700</name>
    <name evidence="10" type="ORF">VIM7927_00317</name>
</gene>
<dbReference type="InterPro" id="IPR021147">
    <property type="entry name" value="DUF697"/>
</dbReference>
<dbReference type="InterPro" id="IPR006507">
    <property type="entry name" value="UPF0283"/>
</dbReference>
<keyword evidence="3" id="KW-1003">Cell membrane</keyword>
<organism evidence="10 11">
    <name type="scientific">Vibrio mangrovi</name>
    <dbReference type="NCBI Taxonomy" id="474394"/>
    <lineage>
        <taxon>Bacteria</taxon>
        <taxon>Pseudomonadati</taxon>
        <taxon>Pseudomonadota</taxon>
        <taxon>Gammaproteobacteria</taxon>
        <taxon>Vibrionales</taxon>
        <taxon>Vibrionaceae</taxon>
        <taxon>Vibrio</taxon>
    </lineage>
</organism>
<evidence type="ECO:0000313" key="9">
    <source>
        <dbReference type="EMBL" id="MDW6004107.1"/>
    </source>
</evidence>
<keyword evidence="4" id="KW-0997">Cell inner membrane</keyword>
<evidence type="ECO:0000313" key="10">
    <source>
        <dbReference type="EMBL" id="SMR99095.1"/>
    </source>
</evidence>
<evidence type="ECO:0000256" key="3">
    <source>
        <dbReference type="ARBA" id="ARBA00022475"/>
    </source>
</evidence>